<dbReference type="EMBL" id="JASBWV010000043">
    <property type="protein sequence ID" value="KAJ9115550.1"/>
    <property type="molecule type" value="Genomic_DNA"/>
</dbReference>
<protein>
    <submittedName>
        <fullName evidence="1">Uncharacterized protein</fullName>
    </submittedName>
</protein>
<gene>
    <name evidence="1" type="ORF">QFC24_006960</name>
</gene>
<evidence type="ECO:0000313" key="2">
    <source>
        <dbReference type="Proteomes" id="UP001234202"/>
    </source>
</evidence>
<evidence type="ECO:0000313" key="1">
    <source>
        <dbReference type="EMBL" id="KAJ9115550.1"/>
    </source>
</evidence>
<accession>A0ACC2WW63</accession>
<keyword evidence="2" id="KW-1185">Reference proteome</keyword>
<name>A0ACC2WW63_9TREE</name>
<reference evidence="1" key="1">
    <citation type="submission" date="2023-04" db="EMBL/GenBank/DDBJ databases">
        <title>Draft Genome sequencing of Naganishia species isolated from polar environments using Oxford Nanopore Technology.</title>
        <authorList>
            <person name="Leo P."/>
            <person name="Venkateswaran K."/>
        </authorList>
    </citation>
    <scope>NUCLEOTIDE SEQUENCE</scope>
    <source>
        <strain evidence="1">DBVPG 5303</strain>
    </source>
</reference>
<proteinExistence type="predicted"/>
<comment type="caution">
    <text evidence="1">The sequence shown here is derived from an EMBL/GenBank/DDBJ whole genome shotgun (WGS) entry which is preliminary data.</text>
</comment>
<dbReference type="Proteomes" id="UP001234202">
    <property type="component" value="Unassembled WGS sequence"/>
</dbReference>
<organism evidence="1 2">
    <name type="scientific">Naganishia onofrii</name>
    <dbReference type="NCBI Taxonomy" id="1851511"/>
    <lineage>
        <taxon>Eukaryota</taxon>
        <taxon>Fungi</taxon>
        <taxon>Dikarya</taxon>
        <taxon>Basidiomycota</taxon>
        <taxon>Agaricomycotina</taxon>
        <taxon>Tremellomycetes</taxon>
        <taxon>Filobasidiales</taxon>
        <taxon>Filobasidiaceae</taxon>
        <taxon>Naganishia</taxon>
    </lineage>
</organism>
<sequence length="520" mass="57908">MFKQLFRKESTPTQPLLTTSIRLQNDLWVIHPPPEDALASGTLGDDTIMLSGVATFQSDVHVQIWNVRVALVLQYSYRCSKTQQWQQGIIYEQGQTFEEPCSEQGGSPQALQVFLDKCDNTIKRRIEFGILLPRSLATYEHLPHAKMIPQVRVSVEFSKLSWTPAELAALPPSPPVYIDKEETCLIAGRRLVSESWRGGSVLIEREGPDKIVDSTSSLPSSSNHLRQTWIKNFAIASNPDPTSGPRQLRIQKRGVEGGIGEYTVYLWSDSFSVGSYISPRIEFNDMSPNCNIYSIQLSLVQTYSVIPIDEFKSGQYDPEDHQYPADTFLLHAEGNKPATNRPGNSEPTLWQGSANRQRKATTSPYGEETTAQKFIWHPKRVRLPDDAAMRPTTLPGTRTPIRVKHKLVVKVFFSVIGETLSGAPISDGPGNVGDLRMLVVNLPELVPSCCVIAEWVDLPDYQETMKKKGKGDIPVCACCYAIDCFPGSPFERAFPPTAIQVVSESTTTTLSTERKTPANH</sequence>